<accession>A0A915HRA3</accession>
<proteinExistence type="predicted"/>
<dbReference type="AlphaFoldDB" id="A0A915HRA3"/>
<reference evidence="2" key="1">
    <citation type="submission" date="2022-11" db="UniProtKB">
        <authorList>
            <consortium name="WormBaseParasite"/>
        </authorList>
    </citation>
    <scope>IDENTIFICATION</scope>
</reference>
<keyword evidence="1" id="KW-1185">Reference proteome</keyword>
<sequence length="285" mass="33068">MVFFHDGSTSRPSCMAPKNCFSVSSTTNRNFGGTCKELKFKLALLYVAWFHNFDFEILLHYMPKCTCFENGTVKFATNDFFGTFDTFEWANMGPYLNMIISIIVQIQISVQFGFVINPQFFFRMNTFGQSLAGEFFDLDVKQKASDGKASSTFELLMMINPREELRKEKERLTILFSTSFMATVAGYSKKKIYLENCILKPVRAFLWFPEEREGKFMCMVSLYFLLPEEDEREREKEEIMHGFLSYASSPCDPEIMNILALTRQVVLDKEKSANFHPWVADRAIK</sequence>
<dbReference type="WBParaSite" id="nRc.2.0.1.t04051-RA">
    <property type="protein sequence ID" value="nRc.2.0.1.t04051-RA"/>
    <property type="gene ID" value="nRc.2.0.1.g04051"/>
</dbReference>
<name>A0A915HRA3_ROMCU</name>
<evidence type="ECO:0000313" key="1">
    <source>
        <dbReference type="Proteomes" id="UP000887565"/>
    </source>
</evidence>
<organism evidence="1 2">
    <name type="scientific">Romanomermis culicivorax</name>
    <name type="common">Nematode worm</name>
    <dbReference type="NCBI Taxonomy" id="13658"/>
    <lineage>
        <taxon>Eukaryota</taxon>
        <taxon>Metazoa</taxon>
        <taxon>Ecdysozoa</taxon>
        <taxon>Nematoda</taxon>
        <taxon>Enoplea</taxon>
        <taxon>Dorylaimia</taxon>
        <taxon>Mermithida</taxon>
        <taxon>Mermithoidea</taxon>
        <taxon>Mermithidae</taxon>
        <taxon>Romanomermis</taxon>
    </lineage>
</organism>
<evidence type="ECO:0000313" key="2">
    <source>
        <dbReference type="WBParaSite" id="nRc.2.0.1.t04051-RA"/>
    </source>
</evidence>
<dbReference type="Proteomes" id="UP000887565">
    <property type="component" value="Unplaced"/>
</dbReference>
<protein>
    <submittedName>
        <fullName evidence="2">Uncharacterized protein</fullName>
    </submittedName>
</protein>